<proteinExistence type="predicted"/>
<accession>A0ABU7NQY3</accession>
<evidence type="ECO:0000313" key="2">
    <source>
        <dbReference type="Proteomes" id="UP001307760"/>
    </source>
</evidence>
<dbReference type="Gene3D" id="3.90.180.10">
    <property type="entry name" value="Medium-chain alcohol dehydrogenases, catalytic domain"/>
    <property type="match status" value="1"/>
</dbReference>
<name>A0ABU7NQY3_9ACTN</name>
<dbReference type="EMBL" id="JAZBJP010000006">
    <property type="protein sequence ID" value="MEE4420625.1"/>
    <property type="molecule type" value="Genomic_DNA"/>
</dbReference>
<keyword evidence="2" id="KW-1185">Reference proteome</keyword>
<dbReference type="Proteomes" id="UP001307760">
    <property type="component" value="Unassembled WGS sequence"/>
</dbReference>
<dbReference type="InterPro" id="IPR036291">
    <property type="entry name" value="NAD(P)-bd_dom_sf"/>
</dbReference>
<dbReference type="SUPFAM" id="SSF51735">
    <property type="entry name" value="NAD(P)-binding Rossmann-fold domains"/>
    <property type="match status" value="1"/>
</dbReference>
<protein>
    <submittedName>
        <fullName evidence="1">Zinc-binding dehydrogenase</fullName>
    </submittedName>
</protein>
<comment type="caution">
    <text evidence="1">The sequence shown here is derived from an EMBL/GenBank/DDBJ whole genome shotgun (WGS) entry which is preliminary data.</text>
</comment>
<dbReference type="Gene3D" id="3.40.50.720">
    <property type="entry name" value="NAD(P)-binding Rossmann-like Domain"/>
    <property type="match status" value="1"/>
</dbReference>
<organism evidence="1 2">
    <name type="scientific">Streptomyces bugieae</name>
    <dbReference type="NCBI Taxonomy" id="3098223"/>
    <lineage>
        <taxon>Bacteria</taxon>
        <taxon>Bacillati</taxon>
        <taxon>Actinomycetota</taxon>
        <taxon>Actinomycetes</taxon>
        <taxon>Kitasatosporales</taxon>
        <taxon>Streptomycetaceae</taxon>
        <taxon>Streptomyces</taxon>
    </lineage>
</organism>
<dbReference type="RefSeq" id="WP_330821844.1">
    <property type="nucleotide sequence ID" value="NZ_JAZBJP010000006.1"/>
</dbReference>
<dbReference type="Pfam" id="PF13602">
    <property type="entry name" value="ADH_zinc_N_2"/>
    <property type="match status" value="1"/>
</dbReference>
<evidence type="ECO:0000313" key="1">
    <source>
        <dbReference type="EMBL" id="MEE4420625.1"/>
    </source>
</evidence>
<reference evidence="1 2" key="1">
    <citation type="submission" date="2023-12" db="EMBL/GenBank/DDBJ databases">
        <title>30 novel species of actinomycetes from the DSMZ collection.</title>
        <authorList>
            <person name="Nouioui I."/>
        </authorList>
    </citation>
    <scope>NUCLEOTIDE SEQUENCE [LARGE SCALE GENOMIC DNA]</scope>
    <source>
        <strain evidence="1 2">DSM 41528</strain>
    </source>
</reference>
<gene>
    <name evidence="1" type="ORF">V2J85_14895</name>
</gene>
<sequence length="130" mass="14448">MKAFVLRKVGEVGVMAKSIPEPWEATFRVTKPGGRISNVGYHGESPEPLRIPLEPFGYGMSDKQVYGGFNRGGRGWLRRIFRLMETGKVDPTPMTTHEFGFDEIERAFTMMASKEGGIIKPLIHFDSAGG</sequence>